<dbReference type="EMBL" id="JABRWJ010000010">
    <property type="protein sequence ID" value="NRF71121.1"/>
    <property type="molecule type" value="Genomic_DNA"/>
</dbReference>
<dbReference type="InterPro" id="IPR045584">
    <property type="entry name" value="Pilin-like"/>
</dbReference>
<dbReference type="Proteomes" id="UP000737171">
    <property type="component" value="Unassembled WGS sequence"/>
</dbReference>
<dbReference type="InterPro" id="IPR012902">
    <property type="entry name" value="N_methyl_site"/>
</dbReference>
<dbReference type="Gene3D" id="3.30.700.10">
    <property type="entry name" value="Glycoprotein, Type 4 Pilin"/>
    <property type="match status" value="1"/>
</dbReference>
<accession>A0ABX2ER55</accession>
<dbReference type="PROSITE" id="PS00409">
    <property type="entry name" value="PROKAR_NTER_METHYL"/>
    <property type="match status" value="1"/>
</dbReference>
<proteinExistence type="predicted"/>
<name>A0ABX2ER55_9BURK</name>
<comment type="caution">
    <text evidence="1">The sequence shown here is derived from an EMBL/GenBank/DDBJ whole genome shotgun (WGS) entry which is preliminary data.</text>
</comment>
<gene>
    <name evidence="1" type="ORF">HLB44_29405</name>
</gene>
<keyword evidence="2" id="KW-1185">Reference proteome</keyword>
<reference evidence="1 2" key="1">
    <citation type="submission" date="2020-05" db="EMBL/GenBank/DDBJ databases">
        <title>Aquincola sp. isolate from soil.</title>
        <authorList>
            <person name="Han J."/>
            <person name="Kim D.-U."/>
        </authorList>
    </citation>
    <scope>NUCLEOTIDE SEQUENCE [LARGE SCALE GENOMIC DNA]</scope>
    <source>
        <strain evidence="1 2">S2</strain>
    </source>
</reference>
<protein>
    <submittedName>
        <fullName evidence="1">Type II secretion system protein</fullName>
    </submittedName>
</protein>
<organism evidence="1 2">
    <name type="scientific">Pseudaquabacterium terrae</name>
    <dbReference type="NCBI Taxonomy" id="2732868"/>
    <lineage>
        <taxon>Bacteria</taxon>
        <taxon>Pseudomonadati</taxon>
        <taxon>Pseudomonadota</taxon>
        <taxon>Betaproteobacteria</taxon>
        <taxon>Burkholderiales</taxon>
        <taxon>Sphaerotilaceae</taxon>
        <taxon>Pseudaquabacterium</taxon>
    </lineage>
</organism>
<evidence type="ECO:0000313" key="2">
    <source>
        <dbReference type="Proteomes" id="UP000737171"/>
    </source>
</evidence>
<dbReference type="SUPFAM" id="SSF54523">
    <property type="entry name" value="Pili subunits"/>
    <property type="match status" value="1"/>
</dbReference>
<dbReference type="Pfam" id="PF07963">
    <property type="entry name" value="N_methyl"/>
    <property type="match status" value="1"/>
</dbReference>
<sequence length="158" mass="16036">MRASSSERGFTLPELVAVLLLTGILAATAMPRLQGWLSVRDDGWRAQLVAALQRAHQSAVGHRRLVCADIGAGEVTLRIAAANPATACSAVLQGSDGTARSADARGGAAAVVSPPGPIYFQPSGRVSSDGAGASVVNRSITIAGQPAIMLVGETGHVE</sequence>
<evidence type="ECO:0000313" key="1">
    <source>
        <dbReference type="EMBL" id="NRF71121.1"/>
    </source>
</evidence>
<dbReference type="NCBIfam" id="TIGR02532">
    <property type="entry name" value="IV_pilin_GFxxxE"/>
    <property type="match status" value="1"/>
</dbReference>
<dbReference type="RefSeq" id="WP_173131650.1">
    <property type="nucleotide sequence ID" value="NZ_JABRWJ010000010.1"/>
</dbReference>